<dbReference type="PROSITE" id="PS51092">
    <property type="entry name" value="FN2_2"/>
    <property type="match status" value="1"/>
</dbReference>
<dbReference type="Proteomes" id="UP001652625">
    <property type="component" value="Chromosome 04"/>
</dbReference>
<reference evidence="8" key="1">
    <citation type="submission" date="2025-08" db="UniProtKB">
        <authorList>
            <consortium name="RefSeq"/>
        </authorList>
    </citation>
    <scope>IDENTIFICATION</scope>
</reference>
<keyword evidence="7" id="KW-1185">Reference proteome</keyword>
<evidence type="ECO:0000256" key="4">
    <source>
        <dbReference type="SAM" id="Coils"/>
    </source>
</evidence>
<dbReference type="SMART" id="SM00059">
    <property type="entry name" value="FN2"/>
    <property type="match status" value="1"/>
</dbReference>
<keyword evidence="1" id="KW-0677">Repeat</keyword>
<feature type="chain" id="PRO_5046614429" evidence="5">
    <location>
        <begin position="23"/>
        <end position="710"/>
    </location>
</feature>
<dbReference type="SUPFAM" id="SSF57440">
    <property type="entry name" value="Kringle-like"/>
    <property type="match status" value="1"/>
</dbReference>
<evidence type="ECO:0000256" key="1">
    <source>
        <dbReference type="ARBA" id="ARBA00022737"/>
    </source>
</evidence>
<keyword evidence="4" id="KW-0175">Coiled coil</keyword>
<organism evidence="7 8">
    <name type="scientific">Hydra vulgaris</name>
    <name type="common">Hydra</name>
    <name type="synonym">Hydra attenuata</name>
    <dbReference type="NCBI Taxonomy" id="6087"/>
    <lineage>
        <taxon>Eukaryota</taxon>
        <taxon>Metazoa</taxon>
        <taxon>Cnidaria</taxon>
        <taxon>Hydrozoa</taxon>
        <taxon>Hydroidolina</taxon>
        <taxon>Anthoathecata</taxon>
        <taxon>Aplanulata</taxon>
        <taxon>Hydridae</taxon>
        <taxon>Hydra</taxon>
    </lineage>
</organism>
<evidence type="ECO:0000256" key="3">
    <source>
        <dbReference type="PROSITE-ProRule" id="PRU00479"/>
    </source>
</evidence>
<feature type="domain" description="Fibronectin type-II" evidence="6">
    <location>
        <begin position="477"/>
        <end position="523"/>
    </location>
</feature>
<keyword evidence="5" id="KW-0732">Signal</keyword>
<dbReference type="Pfam" id="PF00040">
    <property type="entry name" value="fn2"/>
    <property type="match status" value="1"/>
</dbReference>
<dbReference type="InterPro" id="IPR000562">
    <property type="entry name" value="FN_type2_dom"/>
</dbReference>
<dbReference type="Gene3D" id="2.10.10.10">
    <property type="entry name" value="Fibronectin, type II, collagen-binding"/>
    <property type="match status" value="1"/>
</dbReference>
<evidence type="ECO:0000256" key="5">
    <source>
        <dbReference type="SAM" id="SignalP"/>
    </source>
</evidence>
<comment type="caution">
    <text evidence="3">Lacks conserved residue(s) required for the propagation of feature annotation.</text>
</comment>
<dbReference type="GeneID" id="100209967"/>
<evidence type="ECO:0000313" key="8">
    <source>
        <dbReference type="RefSeq" id="XP_065651319.1"/>
    </source>
</evidence>
<dbReference type="InterPro" id="IPR036943">
    <property type="entry name" value="FN_type2_sf"/>
</dbReference>
<dbReference type="InterPro" id="IPR013806">
    <property type="entry name" value="Kringle-like"/>
</dbReference>
<evidence type="ECO:0000259" key="6">
    <source>
        <dbReference type="PROSITE" id="PS51092"/>
    </source>
</evidence>
<dbReference type="RefSeq" id="XP_065651319.1">
    <property type="nucleotide sequence ID" value="XM_065795247.1"/>
</dbReference>
<sequence length="710" mass="78144">MQMAFRLCIVAFCWLAIYTANATEAPKISSPNFADAIIEKSNLLNPNGGSKYERKKESFKASAGKAKEAIKKFGSNDKIAEGISGVGDGLTQLVGGISSGSWQDMLLGGLSIVGTLASLAGPMGAALSTILSLVSMVFGLFGGSKEAEESQEGMLKRVINDALVRAHADELRAEAEGLKKAISSIRNSINQFREENSITEDQATELYNQAFRGLTFFGLLKFQIDKYCDCAVDNPNDDKKISKAKENSDRCLEFLNLYADLSILRQLLIADMASLVGSVGLKGTATNLLSLTEKEKISDKEIFIFLLDPINNKDKRFCIAQYFGVPGKYPTLQAYLASLTQASTGEIATQQVVICSQKQLLGLCYKLEPKNYNENELLKWAGTIKSIYVSDGLVVNGYSSDQLRGASYGPFPGATVIGLTPGSWRSIKIIPLTEMKKRVRVCEKEKLSQDGRCDELALNDYPDLKVVSGTDGDILTVKGEQCIFPFKYEGIKYEKCAKDGEKYWCATSVNSDLSYDDWGNCVFPQTWSDKILSISVPESVKVMLYTEEDYTGTAYGPFYGANTIDRVCGGATTKSMKISNTHKKSSEMVKICRGPSFSQMCDFIETDLYPKLLIHGCFWTSEQNKIKSMRVPGGLAVYMWTNENYQGIPLGPYIGPVSVSVVDGGDPSESQIKSLKIVEYKPVAVESVKRKFSKRKYNETQTVINKIKNH</sequence>
<dbReference type="Gene3D" id="1.20.190.10">
    <property type="entry name" value="Pesticidal crystal protein, N-terminal domain"/>
    <property type="match status" value="1"/>
</dbReference>
<feature type="coiled-coil region" evidence="4">
    <location>
        <begin position="168"/>
        <end position="209"/>
    </location>
</feature>
<name>A0ABM4BQA4_HYDVU</name>
<protein>
    <submittedName>
        <fullName evidence="8">Uncharacterized protein LOC100209967 isoform X2</fullName>
    </submittedName>
</protein>
<evidence type="ECO:0000256" key="2">
    <source>
        <dbReference type="ARBA" id="ARBA00023157"/>
    </source>
</evidence>
<accession>A0ABM4BQA4</accession>
<gene>
    <name evidence="8" type="primary">LOC100209967</name>
</gene>
<proteinExistence type="predicted"/>
<evidence type="ECO:0000313" key="7">
    <source>
        <dbReference type="Proteomes" id="UP001652625"/>
    </source>
</evidence>
<feature type="signal peptide" evidence="5">
    <location>
        <begin position="1"/>
        <end position="22"/>
    </location>
</feature>
<keyword evidence="2" id="KW-1015">Disulfide bond</keyword>
<dbReference type="InterPro" id="IPR036716">
    <property type="entry name" value="Pest_crys_N_sf"/>
</dbReference>